<dbReference type="Proteomes" id="UP000187059">
    <property type="component" value="Chromosome"/>
</dbReference>
<name>A0A1P8UQF8_9RHOB</name>
<organism evidence="2 3">
    <name type="scientific">Salipiger abyssi</name>
    <dbReference type="NCBI Taxonomy" id="1250539"/>
    <lineage>
        <taxon>Bacteria</taxon>
        <taxon>Pseudomonadati</taxon>
        <taxon>Pseudomonadota</taxon>
        <taxon>Alphaproteobacteria</taxon>
        <taxon>Rhodobacterales</taxon>
        <taxon>Roseobacteraceae</taxon>
        <taxon>Salipiger</taxon>
    </lineage>
</organism>
<gene>
    <name evidence="2" type="ORF">Ga0080574_TMP1296</name>
</gene>
<feature type="region of interest" description="Disordered" evidence="1">
    <location>
        <begin position="1"/>
        <end position="40"/>
    </location>
</feature>
<evidence type="ECO:0000313" key="2">
    <source>
        <dbReference type="EMBL" id="APZ51630.1"/>
    </source>
</evidence>
<protein>
    <submittedName>
        <fullName evidence="2">Uncharacterized protein</fullName>
    </submittedName>
</protein>
<reference evidence="2 3" key="1">
    <citation type="submission" date="2016-04" db="EMBL/GenBank/DDBJ databases">
        <title>Deep-sea bacteria in the southern Pacific.</title>
        <authorList>
            <person name="Tang K."/>
        </authorList>
    </citation>
    <scope>NUCLEOTIDE SEQUENCE [LARGE SCALE GENOMIC DNA]</scope>
    <source>
        <strain evidence="2 3">JLT2014</strain>
    </source>
</reference>
<sequence>MRSFPEISAPTSRVAAPDSRPRAGPGREYPPPDRAPGRVFPPVARRRALLASYAFKTPRRIDKARSHDETDCQQDFHPSLCRAGPSGCKAWCGDHPRRQPLDRSRLKPVPRYRVLPLSGDTSPVIQLQRVLAA</sequence>
<keyword evidence="3" id="KW-1185">Reference proteome</keyword>
<dbReference type="KEGG" id="paby:Ga0080574_TMP1296"/>
<proteinExistence type="predicted"/>
<dbReference type="STRING" id="1250539.Ga0080574_TMP1296"/>
<dbReference type="EMBL" id="CP015093">
    <property type="protein sequence ID" value="APZ51630.1"/>
    <property type="molecule type" value="Genomic_DNA"/>
</dbReference>
<dbReference type="AlphaFoldDB" id="A0A1P8UQF8"/>
<evidence type="ECO:0000256" key="1">
    <source>
        <dbReference type="SAM" id="MobiDB-lite"/>
    </source>
</evidence>
<accession>A0A1P8UQF8</accession>
<evidence type="ECO:0000313" key="3">
    <source>
        <dbReference type="Proteomes" id="UP000187059"/>
    </source>
</evidence>